<dbReference type="VEuPathDB" id="ToxoDB:NCLIV_066380"/>
<organism evidence="3 4">
    <name type="scientific">Neospora caninum (strain Liverpool)</name>
    <dbReference type="NCBI Taxonomy" id="572307"/>
    <lineage>
        <taxon>Eukaryota</taxon>
        <taxon>Sar</taxon>
        <taxon>Alveolata</taxon>
        <taxon>Apicomplexa</taxon>
        <taxon>Conoidasida</taxon>
        <taxon>Coccidia</taxon>
        <taxon>Eucoccidiorida</taxon>
        <taxon>Eimeriorina</taxon>
        <taxon>Sarcocystidae</taxon>
        <taxon>Neospora</taxon>
    </lineage>
</organism>
<dbReference type="EMBL" id="FR823393">
    <property type="protein sequence ID" value="CBZ56213.1"/>
    <property type="molecule type" value="Genomic_DNA"/>
</dbReference>
<dbReference type="GeneID" id="13445436"/>
<keyword evidence="4" id="KW-1185">Reference proteome</keyword>
<proteinExistence type="predicted"/>
<protein>
    <submittedName>
        <fullName evidence="3">Myosin light chain 3, related</fullName>
    </submittedName>
</protein>
<evidence type="ECO:0000313" key="3">
    <source>
        <dbReference type="EMBL" id="CBZ56213.1"/>
    </source>
</evidence>
<feature type="coiled-coil region" evidence="1">
    <location>
        <begin position="570"/>
        <end position="647"/>
    </location>
</feature>
<feature type="region of interest" description="Disordered" evidence="2">
    <location>
        <begin position="126"/>
        <end position="145"/>
    </location>
</feature>
<feature type="compositionally biased region" description="Basic and acidic residues" evidence="2">
    <location>
        <begin position="129"/>
        <end position="138"/>
    </location>
</feature>
<dbReference type="InParanoid" id="F0VR65"/>
<dbReference type="eggNOG" id="ENOG502QZET">
    <property type="taxonomic scope" value="Eukaryota"/>
</dbReference>
<dbReference type="SUPFAM" id="SSF47473">
    <property type="entry name" value="EF-hand"/>
    <property type="match status" value="1"/>
</dbReference>
<dbReference type="RefSeq" id="XP_003886238.1">
    <property type="nucleotide sequence ID" value="XM_003886189.1"/>
</dbReference>
<evidence type="ECO:0000256" key="1">
    <source>
        <dbReference type="SAM" id="Coils"/>
    </source>
</evidence>
<dbReference type="Gene3D" id="1.10.238.10">
    <property type="entry name" value="EF-hand"/>
    <property type="match status" value="2"/>
</dbReference>
<evidence type="ECO:0000256" key="2">
    <source>
        <dbReference type="SAM" id="MobiDB-lite"/>
    </source>
</evidence>
<accession>F0VR65</accession>
<feature type="coiled-coil region" evidence="1">
    <location>
        <begin position="486"/>
        <end position="520"/>
    </location>
</feature>
<reference evidence="4" key="1">
    <citation type="journal article" date="2012" name="PLoS Pathog.">
        <title>Comparative genomics of the apicomplexan parasites Toxoplasma gondii and Neospora caninum: Coccidia differing in host range and transmission strategy.</title>
        <authorList>
            <person name="Reid A.J."/>
            <person name="Vermont S.J."/>
            <person name="Cotton J.A."/>
            <person name="Harris D."/>
            <person name="Hill-Cawthorne G.A."/>
            <person name="Konen-Waisman S."/>
            <person name="Latham S.M."/>
            <person name="Mourier T."/>
            <person name="Norton R."/>
            <person name="Quail M.A."/>
            <person name="Sanders M."/>
            <person name="Shanmugam D."/>
            <person name="Sohal A."/>
            <person name="Wasmuth J.D."/>
            <person name="Brunk B."/>
            <person name="Grigg M.E."/>
            <person name="Howard J.C."/>
            <person name="Parkinson J."/>
            <person name="Roos D.S."/>
            <person name="Trees A.J."/>
            <person name="Berriman M."/>
            <person name="Pain A."/>
            <person name="Wastling J.M."/>
        </authorList>
    </citation>
    <scope>NUCLEOTIDE SEQUENCE [LARGE SCALE GENOMIC DNA]</scope>
    <source>
        <strain evidence="4">Liverpool</strain>
    </source>
</reference>
<dbReference type="Proteomes" id="UP000007494">
    <property type="component" value="Chromosome XII"/>
</dbReference>
<dbReference type="OrthoDB" id="435273at2759"/>
<dbReference type="InterPro" id="IPR011992">
    <property type="entry name" value="EF-hand-dom_pair"/>
</dbReference>
<gene>
    <name evidence="3" type="ORF">NCLIV_066380</name>
</gene>
<dbReference type="OMA" id="GEAEHNF"/>
<sequence>MENPAFGARERKAGNLPKAPGAAATRETFRKWAVGKKAAPAAKATNASRGTLASANLPHKTAHIPFNPLVGGGEAEHNFVIFQRLQLDSSKGRAGAVSRRDPQSALATQDLVHRINLRKEIDLSYLPDGQREREESEHPPSGGFLEDLGNLFWQRGRERRPVDTQDATLGRLKAQVEHIRKWGEALHENDFLPATLGRQAPCFRGPSPASPVPYPDVPLSNPLAGAHARDCENFAELNGLTCGEIRKRERERRKQRQTAGPEAVQWFLKQGAWSCAAGPEAVPQPAAGGLRRPIFMDPADEPMFALRRPEALADVEEVLREAEDAGRKKAAGDSLELDLDSDEQRELEQMLAENEGFATDACHVDVKAMAQFFDIQRVPPSQRVKMLELDCRSFLIMIKKLQTAKACAEEKLQQARKEKEAMAKDIAAREARLKQTEAAVRLALKDHLRIQRSLQATVKAGSEIIEEEQKKVAIIKRSETRLTFQVEEAAQVAEQQAEEIQALKQELAEVKKKYEEYEKKMFIDNKAYHEDQIKLEKFHYRCLSLGEDRLRLLEALRREKANLDIRCAELVLYKQELEDVTEDRRQIKDSAGRAQHRMMQDQQALQKKLKQETEKRNRVIQAKDKELEALREQKLHEEKQVDRYRSLCSLRLREMKKMRNIIDMQQSHLKEQSSNYQEFLKNIMAFQGKLTVLGKLARNIRAFYAEHGAELGGGFGAALPDEAGADRRDSSSRGPSTADVTQDAIKSQFDAASKGAETISVDQAAEAARKLGLAPSLAEIESLRSAAENSRVDRAAFAAFCDSAAHEDEASQLASFFKVWDPKEKGTIPKGVAKNLLQSFGEPLTPEEADFAIHLLADDAETVNYRDFCEKYGERLKGERGAKNATQITLSVHLDKPTVFFYVVVAYSGTQTQGVYSPDSNRHVKQPDFTYTSMYLLCVSAVKEHTYRRAARLCISKDASLCLFWERPHL</sequence>
<evidence type="ECO:0000313" key="4">
    <source>
        <dbReference type="Proteomes" id="UP000007494"/>
    </source>
</evidence>
<feature type="region of interest" description="Disordered" evidence="2">
    <location>
        <begin position="720"/>
        <end position="742"/>
    </location>
</feature>
<dbReference type="AlphaFoldDB" id="F0VR65"/>
<name>F0VR65_NEOCL</name>
<feature type="coiled-coil region" evidence="1">
    <location>
        <begin position="398"/>
        <end position="432"/>
    </location>
</feature>
<feature type="region of interest" description="Disordered" evidence="2">
    <location>
        <begin position="1"/>
        <end position="25"/>
    </location>
</feature>
<keyword evidence="1" id="KW-0175">Coiled coil</keyword>